<organism evidence="2 3">
    <name type="scientific">Treponema primitia (strain ATCC BAA-887 / DSM 12427 / ZAS-2)</name>
    <dbReference type="NCBI Taxonomy" id="545694"/>
    <lineage>
        <taxon>Bacteria</taxon>
        <taxon>Pseudomonadati</taxon>
        <taxon>Spirochaetota</taxon>
        <taxon>Spirochaetia</taxon>
        <taxon>Spirochaetales</taxon>
        <taxon>Treponemataceae</taxon>
        <taxon>Treponema</taxon>
    </lineage>
</organism>
<dbReference type="Gene3D" id="3.40.190.170">
    <property type="entry name" value="Bacterial extracellular solute-binding protein, family 7"/>
    <property type="match status" value="1"/>
</dbReference>
<evidence type="ECO:0000256" key="1">
    <source>
        <dbReference type="ARBA" id="ARBA00022729"/>
    </source>
</evidence>
<keyword evidence="1" id="KW-0732">Signal</keyword>
<dbReference type="CDD" id="cd13670">
    <property type="entry name" value="PBP2_TRAP_Tp0957_like"/>
    <property type="match status" value="1"/>
</dbReference>
<evidence type="ECO:0000313" key="2">
    <source>
        <dbReference type="EMBL" id="AEF83688.1"/>
    </source>
</evidence>
<reference evidence="2 3" key="2">
    <citation type="journal article" date="2011" name="ISME J.">
        <title>RNA-seq reveals cooperative metabolic interactions between two termite-gut spirochete species in co-culture.</title>
        <authorList>
            <person name="Rosenthal A.Z."/>
            <person name="Matson E.G."/>
            <person name="Eldar A."/>
            <person name="Leadbetter J.R."/>
        </authorList>
    </citation>
    <scope>NUCLEOTIDE SEQUENCE [LARGE SCALE GENOMIC DNA]</scope>
    <source>
        <strain evidence="3">ATCC BAA-887 / DSM 12427 / ZAS-2</strain>
    </source>
</reference>
<dbReference type="HOGENOM" id="CLU_036176_6_0_12"/>
<dbReference type="AlphaFoldDB" id="F5YMY4"/>
<sequence>MLFFISFPAYSQRRPGGQITIKLATQVPASTPWGAALNRMAAEWAAATNGQVRLQIYPNGTQGNEADMLQKLNMNVIQAAVFTSFGLNRIAPEFLTLSCPFLIRSNAEMDLVFANLKPELEAKVSAQGLYPLAIVKGGWIKIFSKSPVFVPADLKRQRVGSDPQEPAMTQAFKSMGYQVTPIDGNRVLIALNGGTIDAIYGSPIGAAGLQLFGVAKNMASLNLAPFLGSVILNKHTWDSIPEQYRADILRITQKFGEEIEKSMMDLETEAILTMGKHGLVINDLNDRQLQEWYDDMNRVIPTLVDTTFDRNAYEKILALVTAYRNGR</sequence>
<dbReference type="InterPro" id="IPR018389">
    <property type="entry name" value="DctP_fam"/>
</dbReference>
<reference evidence="3" key="1">
    <citation type="submission" date="2009-12" db="EMBL/GenBank/DDBJ databases">
        <title>Complete sequence of Treponema primitia strain ZAS-2.</title>
        <authorList>
            <person name="Tetu S.G."/>
            <person name="Matson E."/>
            <person name="Ren Q."/>
            <person name="Seshadri R."/>
            <person name="Elbourne L."/>
            <person name="Hassan K.A."/>
            <person name="Durkin A."/>
            <person name="Radune D."/>
            <person name="Mohamoud Y."/>
            <person name="Shay R."/>
            <person name="Jin S."/>
            <person name="Zhang X."/>
            <person name="Lucey K."/>
            <person name="Ballor N.R."/>
            <person name="Ottesen E."/>
            <person name="Rosenthal R."/>
            <person name="Allen A."/>
            <person name="Leadbetter J.R."/>
            <person name="Paulsen I.T."/>
        </authorList>
    </citation>
    <scope>NUCLEOTIDE SEQUENCE [LARGE SCALE GENOMIC DNA]</scope>
    <source>
        <strain evidence="3">ATCC BAA-887 / DSM 12427 / ZAS-2</strain>
    </source>
</reference>
<dbReference type="Pfam" id="PF03480">
    <property type="entry name" value="DctP"/>
    <property type="match status" value="1"/>
</dbReference>
<dbReference type="eggNOG" id="COG1638">
    <property type="taxonomic scope" value="Bacteria"/>
</dbReference>
<dbReference type="Proteomes" id="UP000009223">
    <property type="component" value="Chromosome"/>
</dbReference>
<dbReference type="PANTHER" id="PTHR33376">
    <property type="match status" value="1"/>
</dbReference>
<dbReference type="PANTHER" id="PTHR33376:SF5">
    <property type="entry name" value="EXTRACYTOPLASMIC SOLUTE RECEPTOR PROTEIN"/>
    <property type="match status" value="1"/>
</dbReference>
<name>F5YMY4_TREPZ</name>
<dbReference type="KEGG" id="tpi:TREPR_1683"/>
<dbReference type="STRING" id="545694.TREPR_1683"/>
<evidence type="ECO:0000313" key="3">
    <source>
        <dbReference type="Proteomes" id="UP000009223"/>
    </source>
</evidence>
<keyword evidence="3" id="KW-1185">Reference proteome</keyword>
<dbReference type="InterPro" id="IPR038404">
    <property type="entry name" value="TRAP_DctP_sf"/>
</dbReference>
<protein>
    <submittedName>
        <fullName evidence="2">Putative trap dicarboxylate transporter-dctp subunit</fullName>
    </submittedName>
</protein>
<dbReference type="NCBIfam" id="NF037995">
    <property type="entry name" value="TRAP_S1"/>
    <property type="match status" value="1"/>
</dbReference>
<dbReference type="EMBL" id="CP001843">
    <property type="protein sequence ID" value="AEF83688.1"/>
    <property type="molecule type" value="Genomic_DNA"/>
</dbReference>
<proteinExistence type="predicted"/>
<gene>
    <name evidence="2" type="ordered locus">TREPR_1683</name>
</gene>
<dbReference type="GO" id="GO:0055085">
    <property type="term" value="P:transmembrane transport"/>
    <property type="evidence" value="ECO:0007669"/>
    <property type="project" value="InterPro"/>
</dbReference>
<accession>F5YMY4</accession>